<dbReference type="InterPro" id="IPR056488">
    <property type="entry name" value="Zn_ribbon_HMPTM"/>
</dbReference>
<sequence length="189" mass="21034">MNRLLEELAMAGSNVGWNLLKHVGGKKANGSATAPDWAPGPLVRSSELELPDLGFPRETDSLCPTCVVEEREKFVQAPCELSEFVHNSNGRIKATLLEENGRIIMRKTCAKHGLIEDVISIDPKFNRLQEQRYFGRDFRTSGDEKIHCHGASNIKYGRGAVLTIDLTNRCNMMCNPCFANANQIGHVHE</sequence>
<dbReference type="PANTHER" id="PTHR43306:SF1">
    <property type="entry name" value="7,8-DIHYDRO-6-HYDROXYMETHYLPTERIN DIMETHYLTRANSFERASE"/>
    <property type="match status" value="1"/>
</dbReference>
<name>X0TMM6_9ZZZZ</name>
<evidence type="ECO:0000313" key="2">
    <source>
        <dbReference type="EMBL" id="GAF89387.1"/>
    </source>
</evidence>
<protein>
    <recommendedName>
        <fullName evidence="1">HMPTM N-terminal zinc ribbon domain-containing protein</fullName>
    </recommendedName>
</protein>
<organism evidence="2">
    <name type="scientific">marine sediment metagenome</name>
    <dbReference type="NCBI Taxonomy" id="412755"/>
    <lineage>
        <taxon>unclassified sequences</taxon>
        <taxon>metagenomes</taxon>
        <taxon>ecological metagenomes</taxon>
    </lineage>
</organism>
<comment type="caution">
    <text evidence="2">The sequence shown here is derived from an EMBL/GenBank/DDBJ whole genome shotgun (WGS) entry which is preliminary data.</text>
</comment>
<gene>
    <name evidence="2" type="ORF">S01H1_25402</name>
</gene>
<feature type="domain" description="HMPTM N-terminal zinc ribbon" evidence="1">
    <location>
        <begin position="55"/>
        <end position="120"/>
    </location>
</feature>
<evidence type="ECO:0000259" key="1">
    <source>
        <dbReference type="Pfam" id="PF23545"/>
    </source>
</evidence>
<accession>X0TMM6</accession>
<dbReference type="InterPro" id="IPR034474">
    <property type="entry name" value="Methyltransferase_Class_D"/>
</dbReference>
<dbReference type="EMBL" id="BARS01015343">
    <property type="protein sequence ID" value="GAF89387.1"/>
    <property type="molecule type" value="Genomic_DNA"/>
</dbReference>
<dbReference type="PANTHER" id="PTHR43306">
    <property type="entry name" value="7,8-DIHYDRO-6-HYDROXYMETHYLPTERIN DIMETHYLTRANSFERASE"/>
    <property type="match status" value="1"/>
</dbReference>
<proteinExistence type="predicted"/>
<dbReference type="AlphaFoldDB" id="X0TMM6"/>
<dbReference type="Pfam" id="PF23545">
    <property type="entry name" value="Zn_ribbon_HMPTM"/>
    <property type="match status" value="1"/>
</dbReference>
<feature type="non-terminal residue" evidence="2">
    <location>
        <position position="189"/>
    </location>
</feature>
<reference evidence="2" key="1">
    <citation type="journal article" date="2014" name="Front. Microbiol.">
        <title>High frequency of phylogenetically diverse reductive dehalogenase-homologous genes in deep subseafloor sedimentary metagenomes.</title>
        <authorList>
            <person name="Kawai M."/>
            <person name="Futagami T."/>
            <person name="Toyoda A."/>
            <person name="Takaki Y."/>
            <person name="Nishi S."/>
            <person name="Hori S."/>
            <person name="Arai W."/>
            <person name="Tsubouchi T."/>
            <person name="Morono Y."/>
            <person name="Uchiyama I."/>
            <person name="Ito T."/>
            <person name="Fujiyama A."/>
            <person name="Inagaki F."/>
            <person name="Takami H."/>
        </authorList>
    </citation>
    <scope>NUCLEOTIDE SEQUENCE</scope>
    <source>
        <strain evidence="2">Expedition CK06-06</strain>
    </source>
</reference>